<accession>A0ABU5DXB9</accession>
<dbReference type="PANTHER" id="PTHR30528">
    <property type="entry name" value="CYTOPLASMIC PROTEIN"/>
    <property type="match status" value="1"/>
</dbReference>
<name>A0ABU5DXB9_9PROT</name>
<evidence type="ECO:0000313" key="1">
    <source>
        <dbReference type="EMBL" id="MDY0871565.1"/>
    </source>
</evidence>
<organism evidence="1 2">
    <name type="scientific">Dongia rigui</name>
    <dbReference type="NCBI Taxonomy" id="940149"/>
    <lineage>
        <taxon>Bacteria</taxon>
        <taxon>Pseudomonadati</taxon>
        <taxon>Pseudomonadota</taxon>
        <taxon>Alphaproteobacteria</taxon>
        <taxon>Rhodospirillales</taxon>
        <taxon>Dongiaceae</taxon>
        <taxon>Dongia</taxon>
    </lineage>
</organism>
<sequence>MSQELARAFLLDRLGLRGPFWKTEEAGARAVGLGMMQIDSIRSTGLRNHEIAWITRTDAPIPALYDLYYRDRAMLETHYPLFATRRDWVPFFLKDFNKAVNQERLKEFRPLMRQVKKHIAENGPVSPADLDSERVIGGFNTIKATTRALEYLYHTGQVQISGRSKNFHRLFDLTERVAPELLNPVADYRTAHKSFFVHSALSVLKLATPRQLAERVSHHVGTWRGGMAVAKRLIEDALDHNLIDWIESIEGDTQHRYLALRSDLDRFMKGVPPQDDTVRLVPPLDNLMFSRRRFTELFGFTYKFEAYTPEDQRRFYFAMPILYRDRAVGLIDGRKEEGAWRITGLELYHDLPLEHLRNAVHRFARIAGCDKIIAAPGLSKAQRTALLGKVER</sequence>
<evidence type="ECO:0000313" key="2">
    <source>
        <dbReference type="Proteomes" id="UP001271769"/>
    </source>
</evidence>
<gene>
    <name evidence="1" type="ORF">SMD31_06510</name>
</gene>
<comment type="caution">
    <text evidence="1">The sequence shown here is derived from an EMBL/GenBank/DDBJ whole genome shotgun (WGS) entry which is preliminary data.</text>
</comment>
<dbReference type="InterPro" id="IPR009351">
    <property type="entry name" value="AlkZ-like"/>
</dbReference>
<keyword evidence="2" id="KW-1185">Reference proteome</keyword>
<dbReference type="PANTHER" id="PTHR30528:SF0">
    <property type="entry name" value="CYTOPLASMIC PROTEIN"/>
    <property type="match status" value="1"/>
</dbReference>
<reference evidence="1 2" key="1">
    <citation type="journal article" date="2013" name="Antonie Van Leeuwenhoek">
        <title>Dongia rigui sp. nov., isolated from freshwater of a large wetland in Korea.</title>
        <authorList>
            <person name="Baik K.S."/>
            <person name="Hwang Y.M."/>
            <person name="Choi J.S."/>
            <person name="Kwon J."/>
            <person name="Seong C.N."/>
        </authorList>
    </citation>
    <scope>NUCLEOTIDE SEQUENCE [LARGE SCALE GENOMIC DNA]</scope>
    <source>
        <strain evidence="1 2">04SU4-P</strain>
    </source>
</reference>
<protein>
    <submittedName>
        <fullName evidence="1">Crosslink repair DNA glycosylase YcaQ family protein</fullName>
    </submittedName>
</protein>
<dbReference type="Pfam" id="PF06224">
    <property type="entry name" value="AlkZ-like"/>
    <property type="match status" value="1"/>
</dbReference>
<proteinExistence type="predicted"/>
<dbReference type="EMBL" id="JAXCLX010000001">
    <property type="protein sequence ID" value="MDY0871565.1"/>
    <property type="molecule type" value="Genomic_DNA"/>
</dbReference>
<dbReference type="Proteomes" id="UP001271769">
    <property type="component" value="Unassembled WGS sequence"/>
</dbReference>
<dbReference type="RefSeq" id="WP_320499996.1">
    <property type="nucleotide sequence ID" value="NZ_JAXCLX010000001.1"/>
</dbReference>